<gene>
    <name evidence="1" type="ORF">SO802_013883</name>
</gene>
<dbReference type="EMBL" id="JAZDWU010000004">
    <property type="protein sequence ID" value="KAL0006322.1"/>
    <property type="molecule type" value="Genomic_DNA"/>
</dbReference>
<dbReference type="AlphaFoldDB" id="A0AAW2D6U4"/>
<evidence type="ECO:0000313" key="1">
    <source>
        <dbReference type="EMBL" id="KAL0006322.1"/>
    </source>
</evidence>
<reference evidence="1 2" key="1">
    <citation type="submission" date="2024-01" db="EMBL/GenBank/DDBJ databases">
        <title>A telomere-to-telomere, gap-free genome of sweet tea (Lithocarpus litseifolius).</title>
        <authorList>
            <person name="Zhou J."/>
        </authorList>
    </citation>
    <scope>NUCLEOTIDE SEQUENCE [LARGE SCALE GENOMIC DNA]</scope>
    <source>
        <strain evidence="1">Zhou-2022a</strain>
        <tissue evidence="1">Leaf</tissue>
    </source>
</reference>
<accession>A0AAW2D6U4</accession>
<keyword evidence="2" id="KW-1185">Reference proteome</keyword>
<name>A0AAW2D6U4_9ROSI</name>
<dbReference type="Proteomes" id="UP001459277">
    <property type="component" value="Unassembled WGS sequence"/>
</dbReference>
<comment type="caution">
    <text evidence="1">The sequence shown here is derived from an EMBL/GenBank/DDBJ whole genome shotgun (WGS) entry which is preliminary data.</text>
</comment>
<evidence type="ECO:0000313" key="2">
    <source>
        <dbReference type="Proteomes" id="UP001459277"/>
    </source>
</evidence>
<proteinExistence type="predicted"/>
<organism evidence="1 2">
    <name type="scientific">Lithocarpus litseifolius</name>
    <dbReference type="NCBI Taxonomy" id="425828"/>
    <lineage>
        <taxon>Eukaryota</taxon>
        <taxon>Viridiplantae</taxon>
        <taxon>Streptophyta</taxon>
        <taxon>Embryophyta</taxon>
        <taxon>Tracheophyta</taxon>
        <taxon>Spermatophyta</taxon>
        <taxon>Magnoliopsida</taxon>
        <taxon>eudicotyledons</taxon>
        <taxon>Gunneridae</taxon>
        <taxon>Pentapetalae</taxon>
        <taxon>rosids</taxon>
        <taxon>fabids</taxon>
        <taxon>Fagales</taxon>
        <taxon>Fagaceae</taxon>
        <taxon>Lithocarpus</taxon>
    </lineage>
</organism>
<sequence length="66" mass="7127">MLFTSSSNESGGVVEIWARGSRGWKREEAKETRNFCLTRSGSDLGFKRALLFSGSGGGVKEAEVKA</sequence>
<protein>
    <submittedName>
        <fullName evidence="1">Uncharacterized protein</fullName>
    </submittedName>
</protein>